<evidence type="ECO:0000313" key="2">
    <source>
        <dbReference type="EMBL" id="TNJ28293.1"/>
    </source>
</evidence>
<dbReference type="EMBL" id="VDLU01000002">
    <property type="protein sequence ID" value="TNJ28293.1"/>
    <property type="molecule type" value="Genomic_DNA"/>
</dbReference>
<evidence type="ECO:0000313" key="3">
    <source>
        <dbReference type="Proteomes" id="UP000315496"/>
    </source>
</evidence>
<feature type="transmembrane region" description="Helical" evidence="1">
    <location>
        <begin position="74"/>
        <end position="94"/>
    </location>
</feature>
<accession>A0A4Z1T2X5</accession>
<evidence type="ECO:0000256" key="1">
    <source>
        <dbReference type="SAM" id="Phobius"/>
    </source>
</evidence>
<comment type="caution">
    <text evidence="2">The sequence shown here is derived from an EMBL/GenBank/DDBJ whole genome shotgun (WGS) entry which is preliminary data.</text>
</comment>
<reference evidence="2 3" key="1">
    <citation type="submission" date="2019-05" db="EMBL/GenBank/DDBJ databases">
        <title>The compact genome of Giardia muris reveals important steps in the evolution of intestinal protozoan parasites.</title>
        <authorList>
            <person name="Xu F."/>
            <person name="Jimenez-Gonzalez A."/>
            <person name="Einarsson E."/>
            <person name="Astvaldsson A."/>
            <person name="Peirasmaki D."/>
            <person name="Eckmann L."/>
            <person name="Andersson J.O."/>
            <person name="Svard S.G."/>
            <person name="Jerlstrom-Hultqvist J."/>
        </authorList>
    </citation>
    <scope>NUCLEOTIDE SEQUENCE [LARGE SCALE GENOMIC DNA]</scope>
    <source>
        <strain evidence="2 3">Roberts-Thomson</strain>
    </source>
</reference>
<dbReference type="AlphaFoldDB" id="A0A4Z1T2X5"/>
<keyword evidence="1" id="KW-0472">Membrane</keyword>
<gene>
    <name evidence="2" type="ORF">GMRT_21918</name>
</gene>
<feature type="transmembrane region" description="Helical" evidence="1">
    <location>
        <begin position="41"/>
        <end position="62"/>
    </location>
</feature>
<feature type="transmembrane region" description="Helical" evidence="1">
    <location>
        <begin position="120"/>
        <end position="140"/>
    </location>
</feature>
<organism evidence="2 3">
    <name type="scientific">Giardia muris</name>
    <dbReference type="NCBI Taxonomy" id="5742"/>
    <lineage>
        <taxon>Eukaryota</taxon>
        <taxon>Metamonada</taxon>
        <taxon>Diplomonadida</taxon>
        <taxon>Hexamitidae</taxon>
        <taxon>Giardiinae</taxon>
        <taxon>Giardia</taxon>
    </lineage>
</organism>
<protein>
    <submittedName>
        <fullName evidence="2">Uncharacterized protein</fullName>
    </submittedName>
</protein>
<dbReference type="VEuPathDB" id="GiardiaDB:GMRT_21918"/>
<sequence length="175" mass="20194">MSRLFHKPIMFNVCTQILSGVLASAYFCVVQHVLQDHWPDALQYLCTWTWIGLGLYLFAFAVHPDSLHHPFFRVLGQGVYGGAGTMLAMVLRFWPDRFSNPTHLFAHYTPALLMNQMLRAQAPTSLIGIVWWPMFYYMCIRTRARDLYGIDFGTGLDELSMVLLVFTLPFTLPRR</sequence>
<keyword evidence="1" id="KW-1133">Transmembrane helix</keyword>
<keyword evidence="3" id="KW-1185">Reference proteome</keyword>
<keyword evidence="1" id="KW-0812">Transmembrane</keyword>
<name>A0A4Z1T2X5_GIAMU</name>
<dbReference type="Proteomes" id="UP000315496">
    <property type="component" value="Chromosome 2"/>
</dbReference>
<proteinExistence type="predicted"/>